<comment type="caution">
    <text evidence="1">The sequence shown here is derived from an EMBL/GenBank/DDBJ whole genome shotgun (WGS) entry which is preliminary data.</text>
</comment>
<gene>
    <name evidence="1" type="ORF">DD238_006163</name>
</gene>
<proteinExistence type="predicted"/>
<keyword evidence="2" id="KW-1185">Reference proteome</keyword>
<dbReference type="Proteomes" id="UP000282087">
    <property type="component" value="Unassembled WGS sequence"/>
</dbReference>
<name>A0A3M6VS55_9STRA</name>
<sequence length="77" mass="8192">MMIGLVYGAIPSLVDVSSDVEVASRPTVGLTSSLQTLQVKFRFRTGCATVADRYSTFTLTAKNWLIAAATPGPAKQD</sequence>
<dbReference type="AlphaFoldDB" id="A0A3M6VS55"/>
<accession>A0A3M6VS55</accession>
<protein>
    <submittedName>
        <fullName evidence="1">Uncharacterized protein</fullName>
    </submittedName>
</protein>
<reference evidence="1 2" key="1">
    <citation type="submission" date="2018-06" db="EMBL/GenBank/DDBJ databases">
        <title>Comparative genomics of downy mildews reveals potential adaptations to biotrophy.</title>
        <authorList>
            <person name="Fletcher K."/>
            <person name="Klosterman S.J."/>
            <person name="Derevnina L."/>
            <person name="Martin F."/>
            <person name="Koike S."/>
            <person name="Reyes Chin-Wo S."/>
            <person name="Mou B."/>
            <person name="Michelmore R."/>
        </authorList>
    </citation>
    <scope>NUCLEOTIDE SEQUENCE [LARGE SCALE GENOMIC DNA]</scope>
    <source>
        <strain evidence="1 2">R14</strain>
    </source>
</reference>
<organism evidence="1 2">
    <name type="scientific">Peronospora effusa</name>
    <dbReference type="NCBI Taxonomy" id="542832"/>
    <lineage>
        <taxon>Eukaryota</taxon>
        <taxon>Sar</taxon>
        <taxon>Stramenopiles</taxon>
        <taxon>Oomycota</taxon>
        <taxon>Peronosporomycetes</taxon>
        <taxon>Peronosporales</taxon>
        <taxon>Peronosporaceae</taxon>
        <taxon>Peronospora</taxon>
    </lineage>
</organism>
<evidence type="ECO:0000313" key="1">
    <source>
        <dbReference type="EMBL" id="RMX69544.1"/>
    </source>
</evidence>
<evidence type="ECO:0000313" key="2">
    <source>
        <dbReference type="Proteomes" id="UP000282087"/>
    </source>
</evidence>
<dbReference type="EMBL" id="QLLG01000021">
    <property type="protein sequence ID" value="RMX69544.1"/>
    <property type="molecule type" value="Genomic_DNA"/>
</dbReference>